<evidence type="ECO:0000313" key="2">
    <source>
        <dbReference type="Proteomes" id="UP000526307"/>
    </source>
</evidence>
<accession>A0A7Y8VSN6</accession>
<keyword evidence="2" id="KW-1185">Reference proteome</keyword>
<evidence type="ECO:0000313" key="1">
    <source>
        <dbReference type="EMBL" id="NWO23575.1"/>
    </source>
</evidence>
<name>A0A7Y8VSN6_9FIRM</name>
<protein>
    <submittedName>
        <fullName evidence="1">Uncharacterized protein</fullName>
    </submittedName>
</protein>
<dbReference type="Proteomes" id="UP000526307">
    <property type="component" value="Unassembled WGS sequence"/>
</dbReference>
<comment type="caution">
    <text evidence="1">The sequence shown here is derived from an EMBL/GenBank/DDBJ whole genome shotgun (WGS) entry which is preliminary data.</text>
</comment>
<reference evidence="1 2" key="1">
    <citation type="submission" date="2020-06" db="EMBL/GenBank/DDBJ databases">
        <title>Mogibacterium timidum strain W9173 genomic sequence.</title>
        <authorList>
            <person name="Wade W.G."/>
            <person name="Johnston C.D."/>
            <person name="Chen T."/>
            <person name="Dewhirst F.E."/>
        </authorList>
    </citation>
    <scope>NUCLEOTIDE SEQUENCE [LARGE SCALE GENOMIC DNA]</scope>
    <source>
        <strain evidence="1 2">W9173</strain>
    </source>
</reference>
<proteinExistence type="predicted"/>
<dbReference type="EMBL" id="JABXYR010000002">
    <property type="protein sequence ID" value="NWO23575.1"/>
    <property type="molecule type" value="Genomic_DNA"/>
</dbReference>
<gene>
    <name evidence="1" type="ORF">HW270_05800</name>
</gene>
<sequence length="211" mass="24650">MNKKFSLKLSISFISIIALLVAAFILKTVILKPRPINKIEFDKVYTCGLYGDYPKNDESRYYITLKKDKTFVLIEDESRGKEEDYLGDGDYNYPNIDISFGKYEIKDGNYVLTTIQGARVKFKNTAGVKKKMINFYWQGALIGDGSNEKMVIFITSESQLVLGYPNKNSKIYNKHRRFCTLYNKSDIKNFLTYRMNSESNSRWIRKRKRNV</sequence>
<dbReference type="AlphaFoldDB" id="A0A7Y8VSN6"/>
<dbReference type="RefSeq" id="WP_178978592.1">
    <property type="nucleotide sequence ID" value="NZ_CAUTAN010000022.1"/>
</dbReference>
<organism evidence="1 2">
    <name type="scientific">Mogibacterium timidum</name>
    <dbReference type="NCBI Taxonomy" id="35519"/>
    <lineage>
        <taxon>Bacteria</taxon>
        <taxon>Bacillati</taxon>
        <taxon>Bacillota</taxon>
        <taxon>Clostridia</taxon>
        <taxon>Peptostreptococcales</taxon>
        <taxon>Anaerovoracaceae</taxon>
        <taxon>Mogibacterium</taxon>
    </lineage>
</organism>